<reference evidence="2" key="1">
    <citation type="journal article" date="2019" name="Int. J. Syst. Evol. Microbiol.">
        <title>The Global Catalogue of Microorganisms (GCM) 10K type strain sequencing project: providing services to taxonomists for standard genome sequencing and annotation.</title>
        <authorList>
            <consortium name="The Broad Institute Genomics Platform"/>
            <consortium name="The Broad Institute Genome Sequencing Center for Infectious Disease"/>
            <person name="Wu L."/>
            <person name="Ma J."/>
        </authorList>
    </citation>
    <scope>NUCLEOTIDE SEQUENCE [LARGE SCALE GENOMIC DNA]</scope>
    <source>
        <strain evidence="2">JCM 17705</strain>
    </source>
</reference>
<gene>
    <name evidence="1" type="ORF">GCM10023149_09060</name>
</gene>
<organism evidence="1 2">
    <name type="scientific">Mucilaginibacter gynuensis</name>
    <dbReference type="NCBI Taxonomy" id="1302236"/>
    <lineage>
        <taxon>Bacteria</taxon>
        <taxon>Pseudomonadati</taxon>
        <taxon>Bacteroidota</taxon>
        <taxon>Sphingobacteriia</taxon>
        <taxon>Sphingobacteriales</taxon>
        <taxon>Sphingobacteriaceae</taxon>
        <taxon>Mucilaginibacter</taxon>
    </lineage>
</organism>
<dbReference type="EMBL" id="BAABFT010000002">
    <property type="protein sequence ID" value="GAA4313337.1"/>
    <property type="molecule type" value="Genomic_DNA"/>
</dbReference>
<evidence type="ECO:0000313" key="2">
    <source>
        <dbReference type="Proteomes" id="UP001500582"/>
    </source>
</evidence>
<dbReference type="Proteomes" id="UP001500582">
    <property type="component" value="Unassembled WGS sequence"/>
</dbReference>
<evidence type="ECO:0000313" key="1">
    <source>
        <dbReference type="EMBL" id="GAA4313337.1"/>
    </source>
</evidence>
<keyword evidence="2" id="KW-1185">Reference proteome</keyword>
<name>A0ABP8FY27_9SPHI</name>
<proteinExistence type="predicted"/>
<sequence length="136" mass="15349">MDSSFANESTSPNFVVITAVNKITGKTKEICTEAPFVIGGIERNKGNATQQNYKSASFYFNTKAALDNVGFDEYTYRELIKYGQNKELKTIVDYLSRNPMVTMEHNFQGTRKQQFMFAYVLFNNGIMSTSGCMQAT</sequence>
<protein>
    <submittedName>
        <fullName evidence="1">Uncharacterized protein</fullName>
    </submittedName>
</protein>
<accession>A0ABP8FY27</accession>
<comment type="caution">
    <text evidence="1">The sequence shown here is derived from an EMBL/GenBank/DDBJ whole genome shotgun (WGS) entry which is preliminary data.</text>
</comment>